<dbReference type="AlphaFoldDB" id="A0A7Y6DXM1"/>
<dbReference type="GO" id="GO:0016491">
    <property type="term" value="F:oxidoreductase activity"/>
    <property type="evidence" value="ECO:0007669"/>
    <property type="project" value="UniProtKB-KW"/>
</dbReference>
<reference evidence="4 5" key="1">
    <citation type="submission" date="2020-05" db="EMBL/GenBank/DDBJ databases">
        <title>Genome Sequencing of Type Strains.</title>
        <authorList>
            <person name="Lemaire J.F."/>
            <person name="Inderbitzin P."/>
            <person name="Gregorio O.A."/>
            <person name="Collins S.B."/>
            <person name="Wespe N."/>
            <person name="Knight-Connoni V."/>
        </authorList>
    </citation>
    <scope>NUCLEOTIDE SEQUENCE [LARGE SCALE GENOMIC DNA]</scope>
    <source>
        <strain evidence="4 5">ATCC 25174</strain>
    </source>
</reference>
<gene>
    <name evidence="4" type="ORF">HP550_07955</name>
</gene>
<comment type="caution">
    <text evidence="4">The sequence shown here is derived from an EMBL/GenBank/DDBJ whole genome shotgun (WGS) entry which is preliminary data.</text>
</comment>
<evidence type="ECO:0000256" key="2">
    <source>
        <dbReference type="ARBA" id="ARBA00023027"/>
    </source>
</evidence>
<name>A0A7Y6DXM1_9CELL</name>
<keyword evidence="1" id="KW-0560">Oxidoreductase</keyword>
<dbReference type="PANTHER" id="PTHR43333:SF1">
    <property type="entry name" value="D-ISOMER SPECIFIC 2-HYDROXYACID DEHYDROGENASE NAD-BINDING DOMAIN-CONTAINING PROTEIN"/>
    <property type="match status" value="1"/>
</dbReference>
<evidence type="ECO:0000256" key="1">
    <source>
        <dbReference type="ARBA" id="ARBA00023002"/>
    </source>
</evidence>
<keyword evidence="5" id="KW-1185">Reference proteome</keyword>
<protein>
    <submittedName>
        <fullName evidence="4">D-2-hydroxyacid dehydrogenase</fullName>
    </submittedName>
</protein>
<dbReference type="Pfam" id="PF02826">
    <property type="entry name" value="2-Hacid_dh_C"/>
    <property type="match status" value="1"/>
</dbReference>
<keyword evidence="2" id="KW-0520">NAD</keyword>
<dbReference type="PANTHER" id="PTHR43333">
    <property type="entry name" value="2-HACID_DH_C DOMAIN-CONTAINING PROTEIN"/>
    <property type="match status" value="1"/>
</dbReference>
<dbReference type="SUPFAM" id="SSF51735">
    <property type="entry name" value="NAD(P)-binding Rossmann-fold domains"/>
    <property type="match status" value="1"/>
</dbReference>
<dbReference type="GO" id="GO:0051287">
    <property type="term" value="F:NAD binding"/>
    <property type="evidence" value="ECO:0007669"/>
    <property type="project" value="InterPro"/>
</dbReference>
<dbReference type="EMBL" id="JABMCI010000060">
    <property type="protein sequence ID" value="NUU17182.1"/>
    <property type="molecule type" value="Genomic_DNA"/>
</dbReference>
<organism evidence="4 5">
    <name type="scientific">Cellulomonas humilata</name>
    <dbReference type="NCBI Taxonomy" id="144055"/>
    <lineage>
        <taxon>Bacteria</taxon>
        <taxon>Bacillati</taxon>
        <taxon>Actinomycetota</taxon>
        <taxon>Actinomycetes</taxon>
        <taxon>Micrococcales</taxon>
        <taxon>Cellulomonadaceae</taxon>
        <taxon>Cellulomonas</taxon>
    </lineage>
</organism>
<dbReference type="CDD" id="cd05300">
    <property type="entry name" value="2-Hacid_dh_1"/>
    <property type="match status" value="1"/>
</dbReference>
<dbReference type="RefSeq" id="WP_175347053.1">
    <property type="nucleotide sequence ID" value="NZ_JABMCI010000060.1"/>
</dbReference>
<dbReference type="InterPro" id="IPR036291">
    <property type="entry name" value="NAD(P)-bd_dom_sf"/>
</dbReference>
<dbReference type="Gene3D" id="3.40.50.720">
    <property type="entry name" value="NAD(P)-binding Rossmann-like Domain"/>
    <property type="match status" value="2"/>
</dbReference>
<feature type="domain" description="D-isomer specific 2-hydroxyacid dehydrogenase NAD-binding" evidence="3">
    <location>
        <begin position="143"/>
        <end position="315"/>
    </location>
</feature>
<dbReference type="InterPro" id="IPR006140">
    <property type="entry name" value="D-isomer_DH_NAD-bd"/>
</dbReference>
<dbReference type="Proteomes" id="UP000565724">
    <property type="component" value="Unassembled WGS sequence"/>
</dbReference>
<accession>A0A7Y6DXM1</accession>
<proteinExistence type="predicted"/>
<evidence type="ECO:0000313" key="5">
    <source>
        <dbReference type="Proteomes" id="UP000565724"/>
    </source>
</evidence>
<evidence type="ECO:0000313" key="4">
    <source>
        <dbReference type="EMBL" id="NUU17182.1"/>
    </source>
</evidence>
<evidence type="ECO:0000259" key="3">
    <source>
        <dbReference type="Pfam" id="PF02826"/>
    </source>
</evidence>
<sequence length="352" mass="37500">MSTPSHRLRVVVATPLTDEHCALLSRLEPRIDVVCEQGLLPPMRWPGDHEGDPAFRRSADDQARFDALVDTADALYGLPDTDPESLARTIRANPGLRWVHTMAAGGGGQVKAADLTADELARIAFSTSAGPHSTPLAEFALFVVLAGAKSLPRLRAQQAAREWSERWAMQQVSEMTVLVVGMGNIGRGVATLFAALGARVIGVNRTPLELGPAAQVVPPEELLAVVGQADAIVNTLPGTASTHHMIGRDVFAAVKPGVIVASVGRGNVIDQGALVEALQDGRVGFAGLDVFSTEPLPHDDPLWAMDNVLVSPHTAALNENEDRLIAELFAANATRLLDAQPLVNRVDTVHFY</sequence>